<evidence type="ECO:0000313" key="3">
    <source>
        <dbReference type="Proteomes" id="UP001140091"/>
    </source>
</evidence>
<evidence type="ECO:0000313" key="2">
    <source>
        <dbReference type="EMBL" id="KAJ2932351.1"/>
    </source>
</evidence>
<gene>
    <name evidence="2" type="ORF">H1R20_g4747</name>
</gene>
<keyword evidence="3" id="KW-1185">Reference proteome</keyword>
<dbReference type="EMBL" id="JANBPK010000774">
    <property type="protein sequence ID" value="KAJ2932351.1"/>
    <property type="molecule type" value="Genomic_DNA"/>
</dbReference>
<organism evidence="2 3">
    <name type="scientific">Candolleomyces eurysporus</name>
    <dbReference type="NCBI Taxonomy" id="2828524"/>
    <lineage>
        <taxon>Eukaryota</taxon>
        <taxon>Fungi</taxon>
        <taxon>Dikarya</taxon>
        <taxon>Basidiomycota</taxon>
        <taxon>Agaricomycotina</taxon>
        <taxon>Agaricomycetes</taxon>
        <taxon>Agaricomycetidae</taxon>
        <taxon>Agaricales</taxon>
        <taxon>Agaricineae</taxon>
        <taxon>Psathyrellaceae</taxon>
        <taxon>Candolleomyces</taxon>
    </lineage>
</organism>
<accession>A0A9W8JAM1</accession>
<feature type="non-terminal residue" evidence="2">
    <location>
        <position position="1"/>
    </location>
</feature>
<reference evidence="2" key="1">
    <citation type="submission" date="2022-06" db="EMBL/GenBank/DDBJ databases">
        <title>Genome Sequence of Candolleomyces eurysporus.</title>
        <authorList>
            <person name="Buettner E."/>
        </authorList>
    </citation>
    <scope>NUCLEOTIDE SEQUENCE</scope>
    <source>
        <strain evidence="2">VTCC 930004</strain>
    </source>
</reference>
<sequence length="616" mass="69996">MFRAAKGCSSLIYPGGSRTYATTTSHGRRRRHIPKTASEWVEPRSAPNSGGRNSKKRVLNRIYPIIESLDPEQLTPSGFIRISSHTTRIVPRFGSSAPRQALHYGGTLPFPKGSSGFLYFHRPNPCPNVAFGSLRFRIVPRPDPRLFEAGHDLMMKSTGKPWGIHLASLKSLRPFQHIYQKLMQDGIITQADDLKLTQMLASAKDVRLERQHKSVLESILDTFSVDFSKRRRNFLVLDSTTIYKLDISAVWTRNRTPEGKLDYQSWYSGTYICAMFDCVSLTILATGVGLLSTFEQDKLKPSDYCDISLQSCVKLSSATPFGKTLEPSNIRYGWSRGSLKPYPFPPRTKGFFYYRRNMVLDSIVDEETGEEVLTGYPTHVAAGQLRFRVVPDPLPSSPEMFDYGSDLMMEDGLRPWNIHALAMQRRQECHTLYDSIVPPQRTQPHRGIPRTLPPEREIPQRHLLQNSVQLILLDPDCVTKIALRHILSIQPRTRSEIRESGHDQSVYSGKALVRFELVNVTRKNNVPSIRLAIRILQWIEPPDSDASDTLPVQQEGELLKKCDPKTLEERVWTKKSFVDFLPPASVQMLFDAYPNSETVTLGRLKSNRVSVQEEKV</sequence>
<feature type="region of interest" description="Disordered" evidence="1">
    <location>
        <begin position="16"/>
        <end position="54"/>
    </location>
</feature>
<comment type="caution">
    <text evidence="2">The sequence shown here is derived from an EMBL/GenBank/DDBJ whole genome shotgun (WGS) entry which is preliminary data.</text>
</comment>
<dbReference type="Proteomes" id="UP001140091">
    <property type="component" value="Unassembled WGS sequence"/>
</dbReference>
<protein>
    <submittedName>
        <fullName evidence="2">Uncharacterized protein</fullName>
    </submittedName>
</protein>
<proteinExistence type="predicted"/>
<dbReference type="AlphaFoldDB" id="A0A9W8JAM1"/>
<evidence type="ECO:0000256" key="1">
    <source>
        <dbReference type="SAM" id="MobiDB-lite"/>
    </source>
</evidence>
<dbReference type="OrthoDB" id="2839137at2759"/>
<name>A0A9W8JAM1_9AGAR</name>